<dbReference type="GO" id="GO:0034657">
    <property type="term" value="C:GID complex"/>
    <property type="evidence" value="ECO:0007669"/>
    <property type="project" value="TreeGrafter"/>
</dbReference>
<organism evidence="7 8">
    <name type="scientific">Elysia chlorotica</name>
    <name type="common">Eastern emerald elysia</name>
    <name type="synonym">Sea slug</name>
    <dbReference type="NCBI Taxonomy" id="188477"/>
    <lineage>
        <taxon>Eukaryota</taxon>
        <taxon>Metazoa</taxon>
        <taxon>Spiralia</taxon>
        <taxon>Lophotrochozoa</taxon>
        <taxon>Mollusca</taxon>
        <taxon>Gastropoda</taxon>
        <taxon>Heterobranchia</taxon>
        <taxon>Euthyneura</taxon>
        <taxon>Panpulmonata</taxon>
        <taxon>Sacoglossa</taxon>
        <taxon>Placobranchoidea</taxon>
        <taxon>Plakobranchidae</taxon>
        <taxon>Elysia</taxon>
    </lineage>
</organism>
<evidence type="ECO:0000256" key="2">
    <source>
        <dbReference type="ARBA" id="ARBA00004496"/>
    </source>
</evidence>
<dbReference type="PANTHER" id="PTHR15651:SF7">
    <property type="entry name" value="ARMADILLO REPEAT-CONTAINING PROTEIN 8"/>
    <property type="match status" value="1"/>
</dbReference>
<dbReference type="InterPro" id="IPR000225">
    <property type="entry name" value="Armadillo"/>
</dbReference>
<dbReference type="Proteomes" id="UP000271974">
    <property type="component" value="Unassembled WGS sequence"/>
</dbReference>
<evidence type="ECO:0000256" key="1">
    <source>
        <dbReference type="ARBA" id="ARBA00004123"/>
    </source>
</evidence>
<dbReference type="Gene3D" id="1.25.10.10">
    <property type="entry name" value="Leucine-rich Repeat Variant"/>
    <property type="match status" value="2"/>
</dbReference>
<reference evidence="7 8" key="1">
    <citation type="submission" date="2019-01" db="EMBL/GenBank/DDBJ databases">
        <title>A draft genome assembly of the solar-powered sea slug Elysia chlorotica.</title>
        <authorList>
            <person name="Cai H."/>
            <person name="Li Q."/>
            <person name="Fang X."/>
            <person name="Li J."/>
            <person name="Curtis N.E."/>
            <person name="Altenburger A."/>
            <person name="Shibata T."/>
            <person name="Feng M."/>
            <person name="Maeda T."/>
            <person name="Schwartz J.A."/>
            <person name="Shigenobu S."/>
            <person name="Lundholm N."/>
            <person name="Nishiyama T."/>
            <person name="Yang H."/>
            <person name="Hasebe M."/>
            <person name="Li S."/>
            <person name="Pierce S.K."/>
            <person name="Wang J."/>
        </authorList>
    </citation>
    <scope>NUCLEOTIDE SEQUENCE [LARGE SCALE GENOMIC DNA]</scope>
    <source>
        <strain evidence="7">EC2010</strain>
        <tissue evidence="7">Whole organism of an adult</tissue>
    </source>
</reference>
<dbReference type="InterPro" id="IPR011989">
    <property type="entry name" value="ARM-like"/>
</dbReference>
<accession>A0A433U3V9</accession>
<gene>
    <name evidence="7" type="ORF">EGW08_003728</name>
</gene>
<evidence type="ECO:0000256" key="5">
    <source>
        <dbReference type="ARBA" id="ARBA00022737"/>
    </source>
</evidence>
<name>A0A433U3V9_ELYCH</name>
<evidence type="ECO:0000313" key="8">
    <source>
        <dbReference type="Proteomes" id="UP000271974"/>
    </source>
</evidence>
<dbReference type="GO" id="GO:0005634">
    <property type="term" value="C:nucleus"/>
    <property type="evidence" value="ECO:0007669"/>
    <property type="project" value="UniProtKB-SubCell"/>
</dbReference>
<evidence type="ECO:0000256" key="6">
    <source>
        <dbReference type="ARBA" id="ARBA00023242"/>
    </source>
</evidence>
<dbReference type="OrthoDB" id="5559898at2759"/>
<dbReference type="SUPFAM" id="SSF48371">
    <property type="entry name" value="ARM repeat"/>
    <property type="match status" value="1"/>
</dbReference>
<protein>
    <recommendedName>
        <fullName evidence="3">Armadillo repeat-containing protein 8</fullName>
    </recommendedName>
</protein>
<dbReference type="InterPro" id="IPR016024">
    <property type="entry name" value="ARM-type_fold"/>
</dbReference>
<dbReference type="GO" id="GO:0043161">
    <property type="term" value="P:proteasome-mediated ubiquitin-dependent protein catabolic process"/>
    <property type="evidence" value="ECO:0007669"/>
    <property type="project" value="TreeGrafter"/>
</dbReference>
<dbReference type="AlphaFoldDB" id="A0A433U3V9"/>
<comment type="caution">
    <text evidence="7">The sequence shown here is derived from an EMBL/GenBank/DDBJ whole genome shotgun (WGS) entry which is preliminary data.</text>
</comment>
<keyword evidence="8" id="KW-1185">Reference proteome</keyword>
<dbReference type="SMART" id="SM00185">
    <property type="entry name" value="ARM"/>
    <property type="match status" value="5"/>
</dbReference>
<dbReference type="GO" id="GO:0005737">
    <property type="term" value="C:cytoplasm"/>
    <property type="evidence" value="ECO:0007669"/>
    <property type="project" value="UniProtKB-SubCell"/>
</dbReference>
<dbReference type="PANTHER" id="PTHR15651">
    <property type="entry name" value="ARMADILLO REPEAT-CONTAINING PROTEIN 8"/>
    <property type="match status" value="1"/>
</dbReference>
<proteinExistence type="predicted"/>
<evidence type="ECO:0000313" key="7">
    <source>
        <dbReference type="EMBL" id="RUS88470.1"/>
    </source>
</evidence>
<evidence type="ECO:0000256" key="3">
    <source>
        <dbReference type="ARBA" id="ARBA00013746"/>
    </source>
</evidence>
<dbReference type="InterPro" id="IPR038739">
    <property type="entry name" value="ARMC8/Vid28"/>
</dbReference>
<evidence type="ECO:0000256" key="4">
    <source>
        <dbReference type="ARBA" id="ARBA00022490"/>
    </source>
</evidence>
<keyword evidence="4" id="KW-0963">Cytoplasm</keyword>
<keyword evidence="6" id="KW-0539">Nucleus</keyword>
<dbReference type="FunFam" id="1.25.10.10:FF:000070">
    <property type="entry name" value="armadillo repeat-containing protein 8 isoform X1"/>
    <property type="match status" value="1"/>
</dbReference>
<dbReference type="STRING" id="188477.A0A433U3V9"/>
<sequence>MKFKEVDTETKLGPPHPSLAALLDDTQSADWLAAIVTLKNEVIGSNREKSQAVAHGLLLRLLQWLQDDTLEVEFRTEVAIVLASLAKGGQGTINTMVQLKTVPTLLKCLNNLNLRYTEAVLRCLRSIFLSNMEAVESLYEENELGSSYIPHLLGLLSCSQACQECITTILEKGCTTRDQQVYLLQSNALSFLAPLLSSDCYRVQMPTLHCLANMCYKNNAVCSTVAQEPYLIDVVVKLTGRDRPSEMQLAAAKVLTYLHRAGTIQSTDPIINRKTIGTLVRMCKRNRPLEENVKGAETLAFLIEVDPNLQVQASITDHLMTTLQHYLHYTDVKKVSSCDKKEVDWGSEMKRAALLAFASLSANDEEIRDKVIREVGMVDHILSSMNSCQKGEVEASLRCLQSLTRSVHQIRTILHDSKVWTPLLQMLQTSDRDIMVLAVTCLCNLVLDFSPSKQALIQNNALEILSEYCHSSDHTIRINAIWAVMSLSYYSSESLRERILTALGVDTLLMRLEDPIGLVRQKALGIVRNLFTAVYDPDDRDTPSASSVPKIGKRMGDRTVIDRMVKLLGSEIIDSLFRTIENQNLHPEIIEQALCAISNMADGPSCKGHIMGRTDDLQTMIKFLTSSPYPEREAIQCLQVPAIQFFNNLVESSDDGAYQRMLVLKNMGVHKVLEEMRSRYSSDIEARVLDCLKYFS</sequence>
<comment type="subcellular location">
    <subcellularLocation>
        <location evidence="2">Cytoplasm</location>
    </subcellularLocation>
    <subcellularLocation>
        <location evidence="1">Nucleus</location>
    </subcellularLocation>
</comment>
<keyword evidence="5" id="KW-0677">Repeat</keyword>
<dbReference type="EMBL" id="RQTK01000081">
    <property type="protein sequence ID" value="RUS88470.1"/>
    <property type="molecule type" value="Genomic_DNA"/>
</dbReference>